<name>A0A545TNZ9_9GAMM</name>
<dbReference type="InterPro" id="IPR036249">
    <property type="entry name" value="Thioredoxin-like_sf"/>
</dbReference>
<evidence type="ECO:0000256" key="1">
    <source>
        <dbReference type="ARBA" id="ARBA00006926"/>
    </source>
</evidence>
<dbReference type="InterPro" id="IPR013766">
    <property type="entry name" value="Thioredoxin_domain"/>
</dbReference>
<evidence type="ECO:0000256" key="6">
    <source>
        <dbReference type="SAM" id="SignalP"/>
    </source>
</evidence>
<protein>
    <recommendedName>
        <fullName evidence="5">Glutathione peroxidase</fullName>
    </recommendedName>
</protein>
<evidence type="ECO:0000313" key="9">
    <source>
        <dbReference type="Proteomes" id="UP000319732"/>
    </source>
</evidence>
<dbReference type="AlphaFoldDB" id="A0A545TNZ9"/>
<proteinExistence type="inferred from homology"/>
<keyword evidence="2 5" id="KW-0575">Peroxidase</keyword>
<dbReference type="Gene3D" id="3.40.30.10">
    <property type="entry name" value="Glutaredoxin"/>
    <property type="match status" value="1"/>
</dbReference>
<dbReference type="OrthoDB" id="9785502at2"/>
<evidence type="ECO:0000256" key="5">
    <source>
        <dbReference type="RuleBase" id="RU000499"/>
    </source>
</evidence>
<gene>
    <name evidence="8" type="ORF">FKG94_13005</name>
</gene>
<evidence type="ECO:0000256" key="2">
    <source>
        <dbReference type="ARBA" id="ARBA00022559"/>
    </source>
</evidence>
<dbReference type="PROSITE" id="PS51355">
    <property type="entry name" value="GLUTATHIONE_PEROXID_3"/>
    <property type="match status" value="1"/>
</dbReference>
<evidence type="ECO:0000256" key="3">
    <source>
        <dbReference type="ARBA" id="ARBA00023002"/>
    </source>
</evidence>
<feature type="domain" description="Thioredoxin" evidence="7">
    <location>
        <begin position="12"/>
        <end position="178"/>
    </location>
</feature>
<dbReference type="CDD" id="cd00340">
    <property type="entry name" value="GSH_Peroxidase"/>
    <property type="match status" value="1"/>
</dbReference>
<dbReference type="PANTHER" id="PTHR11592:SF44">
    <property type="entry name" value="GLUTATHIONE PEROXIDASE"/>
    <property type="match status" value="1"/>
</dbReference>
<dbReference type="Proteomes" id="UP000319732">
    <property type="component" value="Unassembled WGS sequence"/>
</dbReference>
<organism evidence="8 9">
    <name type="scientific">Exilibacterium tricleocarpae</name>
    <dbReference type="NCBI Taxonomy" id="2591008"/>
    <lineage>
        <taxon>Bacteria</taxon>
        <taxon>Pseudomonadati</taxon>
        <taxon>Pseudomonadota</taxon>
        <taxon>Gammaproteobacteria</taxon>
        <taxon>Cellvibrionales</taxon>
        <taxon>Cellvibrionaceae</taxon>
        <taxon>Exilibacterium</taxon>
    </lineage>
</organism>
<dbReference type="PRINTS" id="PR01011">
    <property type="entry name" value="GLUTPROXDASE"/>
</dbReference>
<dbReference type="GO" id="GO:0004601">
    <property type="term" value="F:peroxidase activity"/>
    <property type="evidence" value="ECO:0007669"/>
    <property type="project" value="UniProtKB-KW"/>
</dbReference>
<evidence type="ECO:0000256" key="4">
    <source>
        <dbReference type="PIRSR" id="PIRSR000303-1"/>
    </source>
</evidence>
<sequence length="178" mass="19493">MQLRLVFTFLLFACGSSAVYAGCPAMFDAEMRLLHSSKTVNLCDLVEGKPVLVVNTASHCGFTPQFKALEAVHQQYGAQGLVVIGFASDDFRQEAKDEAEAAAICYKNYGVSFTMLAPSRVTGDRANAVFKAINRQSKQPDWNFNKYVIDKNGAVVQRFGSATKPDNKKVRDAIGMVL</sequence>
<comment type="similarity">
    <text evidence="1 5">Belongs to the glutathione peroxidase family.</text>
</comment>
<feature type="chain" id="PRO_5022217371" description="Glutathione peroxidase" evidence="6">
    <location>
        <begin position="22"/>
        <end position="178"/>
    </location>
</feature>
<dbReference type="InterPro" id="IPR000889">
    <property type="entry name" value="Glutathione_peroxidase"/>
</dbReference>
<dbReference type="InterPro" id="IPR029759">
    <property type="entry name" value="GPX_AS"/>
</dbReference>
<keyword evidence="9" id="KW-1185">Reference proteome</keyword>
<evidence type="ECO:0000259" key="7">
    <source>
        <dbReference type="PROSITE" id="PS51352"/>
    </source>
</evidence>
<dbReference type="Pfam" id="PF00255">
    <property type="entry name" value="GSHPx"/>
    <property type="match status" value="1"/>
</dbReference>
<reference evidence="8 9" key="1">
    <citation type="submission" date="2019-06" db="EMBL/GenBank/DDBJ databases">
        <title>Whole genome sequence for Cellvibrionaceae sp. R142.</title>
        <authorList>
            <person name="Wang G."/>
        </authorList>
    </citation>
    <scope>NUCLEOTIDE SEQUENCE [LARGE SCALE GENOMIC DNA]</scope>
    <source>
        <strain evidence="8 9">R142</strain>
    </source>
</reference>
<accession>A0A545TNZ9</accession>
<evidence type="ECO:0000313" key="8">
    <source>
        <dbReference type="EMBL" id="TQV78949.1"/>
    </source>
</evidence>
<dbReference type="GO" id="GO:0034599">
    <property type="term" value="P:cellular response to oxidative stress"/>
    <property type="evidence" value="ECO:0007669"/>
    <property type="project" value="TreeGrafter"/>
</dbReference>
<feature type="signal peptide" evidence="6">
    <location>
        <begin position="1"/>
        <end position="21"/>
    </location>
</feature>
<comment type="caution">
    <text evidence="8">The sequence shown here is derived from an EMBL/GenBank/DDBJ whole genome shotgun (WGS) entry which is preliminary data.</text>
</comment>
<keyword evidence="6" id="KW-0732">Signal</keyword>
<keyword evidence="3 5" id="KW-0560">Oxidoreductase</keyword>
<dbReference type="PANTHER" id="PTHR11592">
    <property type="entry name" value="GLUTATHIONE PEROXIDASE"/>
    <property type="match status" value="1"/>
</dbReference>
<dbReference type="PROSITE" id="PS51352">
    <property type="entry name" value="THIOREDOXIN_2"/>
    <property type="match status" value="1"/>
</dbReference>
<dbReference type="PROSITE" id="PS00460">
    <property type="entry name" value="GLUTATHIONE_PEROXID_1"/>
    <property type="match status" value="1"/>
</dbReference>
<dbReference type="EMBL" id="VHSG01000012">
    <property type="protein sequence ID" value="TQV78949.1"/>
    <property type="molecule type" value="Genomic_DNA"/>
</dbReference>
<dbReference type="PIRSF" id="PIRSF000303">
    <property type="entry name" value="Glutathion_perox"/>
    <property type="match status" value="1"/>
</dbReference>
<feature type="active site" evidence="4">
    <location>
        <position position="60"/>
    </location>
</feature>
<dbReference type="SUPFAM" id="SSF52833">
    <property type="entry name" value="Thioredoxin-like"/>
    <property type="match status" value="1"/>
</dbReference>